<accession>A0A427YWR9</accession>
<dbReference type="GO" id="GO:0046854">
    <property type="term" value="P:phosphatidylinositol phosphate biosynthetic process"/>
    <property type="evidence" value="ECO:0007669"/>
    <property type="project" value="TreeGrafter"/>
</dbReference>
<dbReference type="GO" id="GO:0005737">
    <property type="term" value="C:cytoplasm"/>
    <property type="evidence" value="ECO:0007669"/>
    <property type="project" value="TreeGrafter"/>
</dbReference>
<evidence type="ECO:0000256" key="1">
    <source>
        <dbReference type="ARBA" id="ARBA00007374"/>
    </source>
</evidence>
<feature type="region of interest" description="Disordered" evidence="5">
    <location>
        <begin position="291"/>
        <end position="340"/>
    </location>
</feature>
<feature type="compositionally biased region" description="Acidic residues" evidence="5">
    <location>
        <begin position="416"/>
        <end position="427"/>
    </location>
</feature>
<keyword evidence="2 4" id="KW-0808">Transferase</keyword>
<dbReference type="InterPro" id="IPR038286">
    <property type="entry name" value="IPK_sf"/>
</dbReference>
<proteinExistence type="inferred from homology"/>
<dbReference type="PANTHER" id="PTHR12400:SF108">
    <property type="entry name" value="KINASE"/>
    <property type="match status" value="1"/>
</dbReference>
<feature type="region of interest" description="Disordered" evidence="5">
    <location>
        <begin position="256"/>
        <end position="278"/>
    </location>
</feature>
<dbReference type="Pfam" id="PF03770">
    <property type="entry name" value="IPK"/>
    <property type="match status" value="2"/>
</dbReference>
<dbReference type="GO" id="GO:0005634">
    <property type="term" value="C:nucleus"/>
    <property type="evidence" value="ECO:0007669"/>
    <property type="project" value="TreeGrafter"/>
</dbReference>
<feature type="compositionally biased region" description="Polar residues" evidence="5">
    <location>
        <begin position="266"/>
        <end position="278"/>
    </location>
</feature>
<reference evidence="6 7" key="1">
    <citation type="submission" date="2018-11" db="EMBL/GenBank/DDBJ databases">
        <title>Genome sequence of Saitozyma podzolica DSM 27192.</title>
        <authorList>
            <person name="Aliyu H."/>
            <person name="Gorte O."/>
            <person name="Ochsenreither K."/>
        </authorList>
    </citation>
    <scope>NUCLEOTIDE SEQUENCE [LARGE SCALE GENOMIC DNA]</scope>
    <source>
        <strain evidence="6 7">DSM 27192</strain>
    </source>
</reference>
<evidence type="ECO:0000256" key="2">
    <source>
        <dbReference type="ARBA" id="ARBA00022679"/>
    </source>
</evidence>
<comment type="similarity">
    <text evidence="1 4">Belongs to the inositol phosphokinase (IPK) family.</text>
</comment>
<feature type="compositionally biased region" description="Basic and acidic residues" evidence="5">
    <location>
        <begin position="441"/>
        <end position="472"/>
    </location>
</feature>
<name>A0A427YWR9_9TREE</name>
<dbReference type="Gene3D" id="3.30.470.160">
    <property type="entry name" value="Inositol polyphosphate kinase"/>
    <property type="match status" value="2"/>
</dbReference>
<keyword evidence="3 4" id="KW-0418">Kinase</keyword>
<evidence type="ECO:0000313" key="6">
    <source>
        <dbReference type="EMBL" id="RSH95496.1"/>
    </source>
</evidence>
<sequence>MSHLLLARAATPLAHQVAGHQNVMSDESGELVIKPALPREIAFYQLLNEGRSSPLSRLRPFVPRFYGTLRLEGRLEPGGGVDRGVIPEIAEIPESVVLENLSHAYTRPSILDAKLGRVLHSSDATPEKRARMQRHARETTSWETGLRLTGCQTWHAASSTYILTPKSFGKSITPQQLPQGMVRFFPLPDDAVSSLVPLAVPPSPPPTGSVPTTFPETSSVPAAAVSLAALAPAPEPTGKTGKTMGKDQPAVAMPMTPVSAVDPTGSHASQSAARQPQKLQMAMIAWQALPPSTSADPATAAPPTPLSPNDPSHAQHHPHPHPHPHLHPHSHHHPHTYTAHSLPPRLLHRLLTLLDARLAVLESVLRTLEARFVGASVLVIYEGDPARLEDALDRWDRGEQRRESDFASALDGALGSDEEEDGDEAFEGEAGFPDSDSGSDSESRSDLPSESGSDSRSDSDSDDMDGVKSDARVKRRCPPLTVRMIDFAHTSLAEGEGPDEGVLRGLGTLRGLVRGRMEEVGRWIEVRGGAAG</sequence>
<evidence type="ECO:0000256" key="4">
    <source>
        <dbReference type="RuleBase" id="RU363090"/>
    </source>
</evidence>
<dbReference type="GO" id="GO:0008440">
    <property type="term" value="F:inositol-1,4,5-trisphosphate 3-kinase activity"/>
    <property type="evidence" value="ECO:0007669"/>
    <property type="project" value="TreeGrafter"/>
</dbReference>
<protein>
    <recommendedName>
        <fullName evidence="4">Kinase</fullName>
        <ecNumber evidence="4">2.7.-.-</ecNumber>
    </recommendedName>
</protein>
<feature type="region of interest" description="Disordered" evidence="5">
    <location>
        <begin position="396"/>
        <end position="475"/>
    </location>
</feature>
<evidence type="ECO:0000313" key="7">
    <source>
        <dbReference type="Proteomes" id="UP000279259"/>
    </source>
</evidence>
<dbReference type="AlphaFoldDB" id="A0A427YWR9"/>
<dbReference type="SUPFAM" id="SSF56104">
    <property type="entry name" value="SAICAR synthase-like"/>
    <property type="match status" value="2"/>
</dbReference>
<keyword evidence="7" id="KW-1185">Reference proteome</keyword>
<dbReference type="PANTHER" id="PTHR12400">
    <property type="entry name" value="INOSITOL POLYPHOSPHATE KINASE"/>
    <property type="match status" value="1"/>
</dbReference>
<dbReference type="EC" id="2.7.-.-" evidence="4"/>
<feature type="compositionally biased region" description="Basic residues" evidence="5">
    <location>
        <begin position="314"/>
        <end position="335"/>
    </location>
</feature>
<dbReference type="GO" id="GO:0000824">
    <property type="term" value="F:inositol-1,4,5,6-tetrakisphosphate 3-kinase activity"/>
    <property type="evidence" value="ECO:0007669"/>
    <property type="project" value="TreeGrafter"/>
</dbReference>
<dbReference type="EMBL" id="RSCD01000001">
    <property type="protein sequence ID" value="RSH95496.1"/>
    <property type="molecule type" value="Genomic_DNA"/>
</dbReference>
<dbReference type="GO" id="GO:0032958">
    <property type="term" value="P:inositol phosphate biosynthetic process"/>
    <property type="evidence" value="ECO:0007669"/>
    <property type="project" value="InterPro"/>
</dbReference>
<dbReference type="InterPro" id="IPR005522">
    <property type="entry name" value="IPK"/>
</dbReference>
<evidence type="ECO:0000256" key="3">
    <source>
        <dbReference type="ARBA" id="ARBA00022777"/>
    </source>
</evidence>
<dbReference type="OrthoDB" id="338650at2759"/>
<evidence type="ECO:0000256" key="5">
    <source>
        <dbReference type="SAM" id="MobiDB-lite"/>
    </source>
</evidence>
<dbReference type="Proteomes" id="UP000279259">
    <property type="component" value="Unassembled WGS sequence"/>
</dbReference>
<feature type="compositionally biased region" description="Basic and acidic residues" evidence="5">
    <location>
        <begin position="396"/>
        <end position="405"/>
    </location>
</feature>
<dbReference type="STRING" id="1890683.A0A427YWR9"/>
<feature type="compositionally biased region" description="Low complexity" evidence="5">
    <location>
        <begin position="428"/>
        <end position="440"/>
    </location>
</feature>
<organism evidence="6 7">
    <name type="scientific">Saitozyma podzolica</name>
    <dbReference type="NCBI Taxonomy" id="1890683"/>
    <lineage>
        <taxon>Eukaryota</taxon>
        <taxon>Fungi</taxon>
        <taxon>Dikarya</taxon>
        <taxon>Basidiomycota</taxon>
        <taxon>Agaricomycotina</taxon>
        <taxon>Tremellomycetes</taxon>
        <taxon>Tremellales</taxon>
        <taxon>Trimorphomycetaceae</taxon>
        <taxon>Saitozyma</taxon>
    </lineage>
</organism>
<comment type="caution">
    <text evidence="6">The sequence shown here is derived from an EMBL/GenBank/DDBJ whole genome shotgun (WGS) entry which is preliminary data.</text>
</comment>
<gene>
    <name evidence="6" type="ORF">EHS25_000588</name>
</gene>